<evidence type="ECO:0000313" key="1">
    <source>
        <dbReference type="EMBL" id="SHJ73926.1"/>
    </source>
</evidence>
<keyword evidence="2" id="KW-1185">Reference proteome</keyword>
<dbReference type="AlphaFoldDB" id="A0A1M6LS33"/>
<dbReference type="EMBL" id="FQZM01000055">
    <property type="protein sequence ID" value="SHJ73926.1"/>
    <property type="molecule type" value="Genomic_DNA"/>
</dbReference>
<sequence length="313" mass="34316">MQISGIFLNPAVELQTVTSLQPGQMVQVEVLGVENGLATVRIGGQTFTATGEIPSPPATFWALVREVTPETLHLQHLTGTPDENAALTTMAKVLGMPAGPETTKLLQEMVKWQLPLGRSLVEMLFSAARDLPPRERAAFWAARVWLETLDLRSDPGKVKQALDYLLGSKEATPRGQEVLNQAAPLFPDQEMVSFFTFRGKGIYGELYMVDSRAGKKGEQDLPLALVVRVETPVLGETWVYLTRGKAGLTARVAVAKENFVSLFKKAAGELRDRLAALGYSIDDIQVTARKISCICELLRPHEPPPYRPVNALV</sequence>
<proteinExistence type="predicted"/>
<protein>
    <recommendedName>
        <fullName evidence="3">Flagellar hook-length control protein FliK</fullName>
    </recommendedName>
</protein>
<name>A0A1M6LS33_9FIRM</name>
<accession>A0A1M6LS33</accession>
<dbReference type="RefSeq" id="WP_072871130.1">
    <property type="nucleotide sequence ID" value="NZ_FQZM01000055.1"/>
</dbReference>
<evidence type="ECO:0008006" key="3">
    <source>
        <dbReference type="Google" id="ProtNLM"/>
    </source>
</evidence>
<reference evidence="2" key="1">
    <citation type="submission" date="2016-11" db="EMBL/GenBank/DDBJ databases">
        <authorList>
            <person name="Varghese N."/>
            <person name="Submissions S."/>
        </authorList>
    </citation>
    <scope>NUCLEOTIDE SEQUENCE [LARGE SCALE GENOMIC DNA]</scope>
    <source>
        <strain evidence="2">DSM 16057</strain>
    </source>
</reference>
<dbReference type="Proteomes" id="UP000184529">
    <property type="component" value="Unassembled WGS sequence"/>
</dbReference>
<organism evidence="1 2">
    <name type="scientific">Desulfofundulus thermosubterraneus DSM 16057</name>
    <dbReference type="NCBI Taxonomy" id="1121432"/>
    <lineage>
        <taxon>Bacteria</taxon>
        <taxon>Bacillati</taxon>
        <taxon>Bacillota</taxon>
        <taxon>Clostridia</taxon>
        <taxon>Eubacteriales</taxon>
        <taxon>Peptococcaceae</taxon>
        <taxon>Desulfofundulus</taxon>
    </lineage>
</organism>
<gene>
    <name evidence="1" type="ORF">SAMN02745219_03220</name>
</gene>
<dbReference type="OrthoDB" id="1803757at2"/>
<evidence type="ECO:0000313" key="2">
    <source>
        <dbReference type="Proteomes" id="UP000184529"/>
    </source>
</evidence>